<reference evidence="2" key="1">
    <citation type="submission" date="2022-03" db="EMBL/GenBank/DDBJ databases">
        <authorList>
            <person name="Martin C."/>
        </authorList>
    </citation>
    <scope>NUCLEOTIDE SEQUENCE</scope>
</reference>
<gene>
    <name evidence="2" type="ORF">OFUS_LOCUS22746</name>
</gene>
<feature type="compositionally biased region" description="Polar residues" evidence="1">
    <location>
        <begin position="53"/>
        <end position="77"/>
    </location>
</feature>
<name>A0A8J1TD83_OWEFU</name>
<evidence type="ECO:0000313" key="3">
    <source>
        <dbReference type="Proteomes" id="UP000749559"/>
    </source>
</evidence>
<sequence>MANLIGHQRKDCPDSLKEDNSIEAAWLKEAMDTSSIPQPSKPPPSNIDPSPSNTEETQAKPLSTKQPAKSQLPAQQLETKKQNNTKSKKDDKTKETTQSTPQSTSSRTSVVQRSPPTPAEELNLKSKVHHGDDQPP</sequence>
<organism evidence="2 3">
    <name type="scientific">Owenia fusiformis</name>
    <name type="common">Polychaete worm</name>
    <dbReference type="NCBI Taxonomy" id="6347"/>
    <lineage>
        <taxon>Eukaryota</taxon>
        <taxon>Metazoa</taxon>
        <taxon>Spiralia</taxon>
        <taxon>Lophotrochozoa</taxon>
        <taxon>Annelida</taxon>
        <taxon>Polychaeta</taxon>
        <taxon>Sedentaria</taxon>
        <taxon>Canalipalpata</taxon>
        <taxon>Sabellida</taxon>
        <taxon>Oweniida</taxon>
        <taxon>Oweniidae</taxon>
        <taxon>Owenia</taxon>
    </lineage>
</organism>
<proteinExistence type="predicted"/>
<dbReference type="AlphaFoldDB" id="A0A8J1TD83"/>
<evidence type="ECO:0000256" key="1">
    <source>
        <dbReference type="SAM" id="MobiDB-lite"/>
    </source>
</evidence>
<dbReference type="EMBL" id="CAIIXF020000011">
    <property type="protein sequence ID" value="CAH1798619.1"/>
    <property type="molecule type" value="Genomic_DNA"/>
</dbReference>
<accession>A0A8J1TD83</accession>
<evidence type="ECO:0000313" key="2">
    <source>
        <dbReference type="EMBL" id="CAH1798619.1"/>
    </source>
</evidence>
<comment type="caution">
    <text evidence="2">The sequence shown here is derived from an EMBL/GenBank/DDBJ whole genome shotgun (WGS) entry which is preliminary data.</text>
</comment>
<keyword evidence="3" id="KW-1185">Reference proteome</keyword>
<dbReference type="Proteomes" id="UP000749559">
    <property type="component" value="Unassembled WGS sequence"/>
</dbReference>
<feature type="compositionally biased region" description="Low complexity" evidence="1">
    <location>
        <begin position="96"/>
        <end position="114"/>
    </location>
</feature>
<feature type="region of interest" description="Disordered" evidence="1">
    <location>
        <begin position="27"/>
        <end position="136"/>
    </location>
</feature>
<protein>
    <submittedName>
        <fullName evidence="2">Uncharacterized protein</fullName>
    </submittedName>
</protein>